<keyword evidence="3 6" id="KW-0812">Transmembrane</keyword>
<sequence length="285" mass="30913">MPTWKEKAKIYWRHPDIHVYWRAILAELLGTAIFVFLGTSSAVFANKNEPVTVALGHIFGLLVCIHIFGPISGAHFNCAVTFGALITRNIGLVSGIVYMIAQIVGSIVGAALTTLIGKTVVPGIFKPPEDIDDAWRGFALEIILTFVLVLAIFGAAVKPQHFKKSNGLHSITGLIAAFPIAFALGADAMAGALTGASMNPARAFGPQVVGGVWYAHSWIYYTAPFIGAALGAIVYEFLLTKPKKLQHYTSLLHINTNYDDSDDEKDQEEDLRSQQSNALLYTTNH</sequence>
<dbReference type="KEGG" id="ngr:NAEGRDRAFT_75649"/>
<dbReference type="GO" id="GO:0005886">
    <property type="term" value="C:plasma membrane"/>
    <property type="evidence" value="ECO:0007669"/>
    <property type="project" value="TreeGrafter"/>
</dbReference>
<evidence type="ECO:0000256" key="1">
    <source>
        <dbReference type="ARBA" id="ARBA00004141"/>
    </source>
</evidence>
<evidence type="ECO:0000256" key="7">
    <source>
        <dbReference type="SAM" id="MobiDB-lite"/>
    </source>
</evidence>
<evidence type="ECO:0000256" key="2">
    <source>
        <dbReference type="ARBA" id="ARBA00006175"/>
    </source>
</evidence>
<evidence type="ECO:0000313" key="9">
    <source>
        <dbReference type="EMBL" id="EFC36645.1"/>
    </source>
</evidence>
<accession>D2W2N2</accession>
<comment type="similarity">
    <text evidence="2 6">Belongs to the MIP/aquaporin (TC 1.A.8) family.</text>
</comment>
<dbReference type="InParanoid" id="D2W2N2"/>
<feature type="transmembrane region" description="Helical" evidence="8">
    <location>
        <begin position="137"/>
        <end position="157"/>
    </location>
</feature>
<dbReference type="AlphaFoldDB" id="D2W2N2"/>
<feature type="transmembrane region" description="Helical" evidence="8">
    <location>
        <begin position="169"/>
        <end position="198"/>
    </location>
</feature>
<dbReference type="EMBL" id="GG738927">
    <property type="protein sequence ID" value="EFC36645.1"/>
    <property type="molecule type" value="Genomic_DNA"/>
</dbReference>
<dbReference type="Gene3D" id="1.20.1080.10">
    <property type="entry name" value="Glycerol uptake facilitator protein"/>
    <property type="match status" value="1"/>
</dbReference>
<dbReference type="eggNOG" id="KOG0223">
    <property type="taxonomic scope" value="Eukaryota"/>
</dbReference>
<dbReference type="RefSeq" id="XP_002669389.1">
    <property type="nucleotide sequence ID" value="XM_002669343.1"/>
</dbReference>
<keyword evidence="6" id="KW-0813">Transport</keyword>
<comment type="subcellular location">
    <subcellularLocation>
        <location evidence="1">Membrane</location>
        <topology evidence="1">Multi-pass membrane protein</topology>
    </subcellularLocation>
</comment>
<gene>
    <name evidence="9" type="ORF">NAEGRDRAFT_75649</name>
</gene>
<dbReference type="VEuPathDB" id="AmoebaDB:NAEGRDRAFT_75649"/>
<proteinExistence type="inferred from homology"/>
<protein>
    <submittedName>
        <fullName evidence="9">Predicted protein</fullName>
    </submittedName>
</protein>
<feature type="compositionally biased region" description="Polar residues" evidence="7">
    <location>
        <begin position="273"/>
        <end position="285"/>
    </location>
</feature>
<evidence type="ECO:0000256" key="8">
    <source>
        <dbReference type="SAM" id="Phobius"/>
    </source>
</evidence>
<dbReference type="Proteomes" id="UP000006671">
    <property type="component" value="Unassembled WGS sequence"/>
</dbReference>
<dbReference type="PRINTS" id="PR00783">
    <property type="entry name" value="MINTRINSICP"/>
</dbReference>
<evidence type="ECO:0000313" key="10">
    <source>
        <dbReference type="Proteomes" id="UP000006671"/>
    </source>
</evidence>
<evidence type="ECO:0000256" key="6">
    <source>
        <dbReference type="RuleBase" id="RU000477"/>
    </source>
</evidence>
<dbReference type="GeneID" id="8859965"/>
<dbReference type="STRING" id="5762.D2W2N2"/>
<keyword evidence="4 8" id="KW-1133">Transmembrane helix</keyword>
<organism evidence="10">
    <name type="scientific">Naegleria gruberi</name>
    <name type="common">Amoeba</name>
    <dbReference type="NCBI Taxonomy" id="5762"/>
    <lineage>
        <taxon>Eukaryota</taxon>
        <taxon>Discoba</taxon>
        <taxon>Heterolobosea</taxon>
        <taxon>Tetramitia</taxon>
        <taxon>Eutetramitia</taxon>
        <taxon>Vahlkampfiidae</taxon>
        <taxon>Naegleria</taxon>
    </lineage>
</organism>
<dbReference type="PANTHER" id="PTHR19139">
    <property type="entry name" value="AQUAPORIN TRANSPORTER"/>
    <property type="match status" value="1"/>
</dbReference>
<evidence type="ECO:0000256" key="5">
    <source>
        <dbReference type="ARBA" id="ARBA00023136"/>
    </source>
</evidence>
<dbReference type="InterPro" id="IPR000425">
    <property type="entry name" value="MIP"/>
</dbReference>
<dbReference type="InterPro" id="IPR034294">
    <property type="entry name" value="Aquaporin_transptr"/>
</dbReference>
<feature type="transmembrane region" description="Helical" evidence="8">
    <location>
        <begin position="51"/>
        <end position="69"/>
    </location>
</feature>
<dbReference type="InterPro" id="IPR023271">
    <property type="entry name" value="Aquaporin-like"/>
</dbReference>
<keyword evidence="5 8" id="KW-0472">Membrane</keyword>
<name>D2W2N2_NAEGR</name>
<reference evidence="9 10" key="1">
    <citation type="journal article" date="2010" name="Cell">
        <title>The genome of Naegleria gruberi illuminates early eukaryotic versatility.</title>
        <authorList>
            <person name="Fritz-Laylin L.K."/>
            <person name="Prochnik S.E."/>
            <person name="Ginger M.L."/>
            <person name="Dacks J.B."/>
            <person name="Carpenter M.L."/>
            <person name="Field M.C."/>
            <person name="Kuo A."/>
            <person name="Paredez A."/>
            <person name="Chapman J."/>
            <person name="Pham J."/>
            <person name="Shu S."/>
            <person name="Neupane R."/>
            <person name="Cipriano M."/>
            <person name="Mancuso J."/>
            <person name="Tu H."/>
            <person name="Salamov A."/>
            <person name="Lindquist E."/>
            <person name="Shapiro H."/>
            <person name="Lucas S."/>
            <person name="Grigoriev I.V."/>
            <person name="Cande W.Z."/>
            <person name="Fulton C."/>
            <person name="Rokhsar D.S."/>
            <person name="Dawson S.C."/>
        </authorList>
    </citation>
    <scope>NUCLEOTIDE SEQUENCE [LARGE SCALE GENOMIC DNA]</scope>
    <source>
        <strain evidence="9 10">NEG-M</strain>
    </source>
</reference>
<feature type="compositionally biased region" description="Acidic residues" evidence="7">
    <location>
        <begin position="259"/>
        <end position="269"/>
    </location>
</feature>
<dbReference type="GO" id="GO:0015250">
    <property type="term" value="F:water channel activity"/>
    <property type="evidence" value="ECO:0007669"/>
    <property type="project" value="TreeGrafter"/>
</dbReference>
<dbReference type="PANTHER" id="PTHR19139:SF199">
    <property type="entry name" value="MIP17260P"/>
    <property type="match status" value="1"/>
</dbReference>
<dbReference type="OrthoDB" id="3222at2759"/>
<dbReference type="OMA" id="RAFLYWI"/>
<feature type="transmembrane region" description="Helical" evidence="8">
    <location>
        <begin position="90"/>
        <end position="117"/>
    </location>
</feature>
<evidence type="ECO:0000256" key="3">
    <source>
        <dbReference type="ARBA" id="ARBA00022692"/>
    </source>
</evidence>
<feature type="region of interest" description="Disordered" evidence="7">
    <location>
        <begin position="259"/>
        <end position="285"/>
    </location>
</feature>
<evidence type="ECO:0000256" key="4">
    <source>
        <dbReference type="ARBA" id="ARBA00022989"/>
    </source>
</evidence>
<dbReference type="SUPFAM" id="SSF81338">
    <property type="entry name" value="Aquaporin-like"/>
    <property type="match status" value="1"/>
</dbReference>
<keyword evidence="10" id="KW-1185">Reference proteome</keyword>
<feature type="transmembrane region" description="Helical" evidence="8">
    <location>
        <begin position="218"/>
        <end position="238"/>
    </location>
</feature>
<dbReference type="Pfam" id="PF00230">
    <property type="entry name" value="MIP"/>
    <property type="match status" value="1"/>
</dbReference>
<feature type="transmembrane region" description="Helical" evidence="8">
    <location>
        <begin position="20"/>
        <end position="45"/>
    </location>
</feature>